<feature type="domain" description="SHOCT" evidence="4">
    <location>
        <begin position="181"/>
        <end position="206"/>
    </location>
</feature>
<gene>
    <name evidence="5" type="ORF">MNBD_ACTINO01-405</name>
</gene>
<evidence type="ECO:0000313" key="5">
    <source>
        <dbReference type="EMBL" id="VAW00225.1"/>
    </source>
</evidence>
<sequence>MSWPEDALSNDEVIITSFRPHWKLLFIPFLWFVLLIVVLGATTWFVRGLWWVWLIAVLVAAGFLVIRPLVNWWFTRYVLTTERLVTRVGLIAQSGVEIPLERITNVNFSQSVFERMLGAGDLLIESAGSSGQSKFSNIPRPDQFQTLLYKTREQRTIELSGTGGAAPSQPMPPSPDAASSIRKLAALRDEGLISPDEYEEKRKRLLDEI</sequence>
<evidence type="ECO:0000259" key="4">
    <source>
        <dbReference type="Pfam" id="PF09851"/>
    </source>
</evidence>
<accession>A0A3B0S1W6</accession>
<dbReference type="InterPro" id="IPR005182">
    <property type="entry name" value="YdbS-like_PH"/>
</dbReference>
<reference evidence="5" key="1">
    <citation type="submission" date="2018-06" db="EMBL/GenBank/DDBJ databases">
        <authorList>
            <person name="Zhirakovskaya E."/>
        </authorList>
    </citation>
    <scope>NUCLEOTIDE SEQUENCE</scope>
</reference>
<evidence type="ECO:0000259" key="3">
    <source>
        <dbReference type="Pfam" id="PF03703"/>
    </source>
</evidence>
<proteinExistence type="predicted"/>
<feature type="transmembrane region" description="Helical" evidence="2">
    <location>
        <begin position="24"/>
        <end position="45"/>
    </location>
</feature>
<dbReference type="PANTHER" id="PTHR37938:SF1">
    <property type="entry name" value="BLL0215 PROTEIN"/>
    <property type="match status" value="1"/>
</dbReference>
<dbReference type="Pfam" id="PF09851">
    <property type="entry name" value="SHOCT"/>
    <property type="match status" value="1"/>
</dbReference>
<keyword evidence="2" id="KW-0472">Membrane</keyword>
<keyword evidence="2" id="KW-0812">Transmembrane</keyword>
<dbReference type="AlphaFoldDB" id="A0A3B0S1W6"/>
<organism evidence="5">
    <name type="scientific">hydrothermal vent metagenome</name>
    <dbReference type="NCBI Taxonomy" id="652676"/>
    <lineage>
        <taxon>unclassified sequences</taxon>
        <taxon>metagenomes</taxon>
        <taxon>ecological metagenomes</taxon>
    </lineage>
</organism>
<dbReference type="EMBL" id="UOEI01000280">
    <property type="protein sequence ID" value="VAW00225.1"/>
    <property type="molecule type" value="Genomic_DNA"/>
</dbReference>
<dbReference type="InterPro" id="IPR018649">
    <property type="entry name" value="SHOCT"/>
</dbReference>
<evidence type="ECO:0008006" key="6">
    <source>
        <dbReference type="Google" id="ProtNLM"/>
    </source>
</evidence>
<evidence type="ECO:0000256" key="2">
    <source>
        <dbReference type="SAM" id="Phobius"/>
    </source>
</evidence>
<feature type="domain" description="YdbS-like PH" evidence="3">
    <location>
        <begin position="72"/>
        <end position="147"/>
    </location>
</feature>
<dbReference type="PANTHER" id="PTHR37938">
    <property type="entry name" value="BLL0215 PROTEIN"/>
    <property type="match status" value="1"/>
</dbReference>
<name>A0A3B0S1W6_9ZZZZ</name>
<protein>
    <recommendedName>
        <fullName evidence="6">DUF304 domain-containing protein</fullName>
    </recommendedName>
</protein>
<dbReference type="Pfam" id="PF03703">
    <property type="entry name" value="bPH_2"/>
    <property type="match status" value="1"/>
</dbReference>
<feature type="region of interest" description="Disordered" evidence="1">
    <location>
        <begin position="160"/>
        <end position="180"/>
    </location>
</feature>
<evidence type="ECO:0000256" key="1">
    <source>
        <dbReference type="SAM" id="MobiDB-lite"/>
    </source>
</evidence>
<keyword evidence="2" id="KW-1133">Transmembrane helix</keyword>
<feature type="transmembrane region" description="Helical" evidence="2">
    <location>
        <begin position="51"/>
        <end position="74"/>
    </location>
</feature>